<dbReference type="InterPro" id="IPR050417">
    <property type="entry name" value="Sugar_Epim/Isomerase"/>
</dbReference>
<name>A0ABT8YL69_9HYPH</name>
<dbReference type="Proteomes" id="UP001174932">
    <property type="component" value="Unassembled WGS sequence"/>
</dbReference>
<evidence type="ECO:0000256" key="1">
    <source>
        <dbReference type="ARBA" id="ARBA00023235"/>
    </source>
</evidence>
<evidence type="ECO:0000259" key="3">
    <source>
        <dbReference type="Pfam" id="PF01261"/>
    </source>
</evidence>
<sequence>MPRFAANLTMMFTELPFRERFAAARIAGFNAVECLFPYELEVKEFAELLSSNGLEPALFNLSPGDWTAGDRGLACLPDRREAFEHSVDQALDYAVVSGTRRLHMMAGIADPADPRAVDAYLSALEYAALRASRHGISIMIEPINNRDMPGYFLNAFPLALSMIERVGLPNVKLQFDIYHRQILHGDVTRALEQLMPVIGHVQIAAVPHRHEPGSGELDDFFLFRTLDALGYTGFVGCEYRPEAGTLAGLGWFARARKEQGFGGRDGS</sequence>
<dbReference type="EMBL" id="JAUOZU010000007">
    <property type="protein sequence ID" value="MDO6964474.1"/>
    <property type="molecule type" value="Genomic_DNA"/>
</dbReference>
<evidence type="ECO:0000313" key="5">
    <source>
        <dbReference type="Proteomes" id="UP001174932"/>
    </source>
</evidence>
<comment type="similarity">
    <text evidence="2">Belongs to the hyi family.</text>
</comment>
<dbReference type="SUPFAM" id="SSF51658">
    <property type="entry name" value="Xylose isomerase-like"/>
    <property type="match status" value="1"/>
</dbReference>
<dbReference type="InterPro" id="IPR053398">
    <property type="entry name" value="HPT_OtnI_isomerases"/>
</dbReference>
<reference evidence="4" key="1">
    <citation type="journal article" date="2015" name="Int. J. Syst. Evol. Microbiol.">
        <title>Rhizobium alvei sp. nov., isolated from a freshwater river.</title>
        <authorList>
            <person name="Sheu S.Y."/>
            <person name="Huang H.W."/>
            <person name="Young C.C."/>
            <person name="Chen W.M."/>
        </authorList>
    </citation>
    <scope>NUCLEOTIDE SEQUENCE</scope>
    <source>
        <strain evidence="4">TNR-22</strain>
    </source>
</reference>
<reference evidence="4" key="2">
    <citation type="submission" date="2023-07" db="EMBL/GenBank/DDBJ databases">
        <authorList>
            <person name="Shen H."/>
        </authorList>
    </citation>
    <scope>NUCLEOTIDE SEQUENCE</scope>
    <source>
        <strain evidence="4">TNR-22</strain>
    </source>
</reference>
<keyword evidence="1 2" id="KW-0413">Isomerase</keyword>
<evidence type="ECO:0000313" key="4">
    <source>
        <dbReference type="EMBL" id="MDO6964474.1"/>
    </source>
</evidence>
<dbReference type="RefSeq" id="WP_304376382.1">
    <property type="nucleotide sequence ID" value="NZ_JAUOZU010000007.1"/>
</dbReference>
<dbReference type="PANTHER" id="PTHR43489">
    <property type="entry name" value="ISOMERASE"/>
    <property type="match status" value="1"/>
</dbReference>
<dbReference type="Gene3D" id="3.20.20.150">
    <property type="entry name" value="Divalent-metal-dependent TIM barrel enzymes"/>
    <property type="match status" value="1"/>
</dbReference>
<dbReference type="Pfam" id="PF01261">
    <property type="entry name" value="AP_endonuc_2"/>
    <property type="match status" value="1"/>
</dbReference>
<dbReference type="InterPro" id="IPR036237">
    <property type="entry name" value="Xyl_isomerase-like_sf"/>
</dbReference>
<dbReference type="NCBIfam" id="NF043033">
    <property type="entry name" value="OxoTetrIsom"/>
    <property type="match status" value="1"/>
</dbReference>
<evidence type="ECO:0000256" key="2">
    <source>
        <dbReference type="PIRNR" id="PIRNR006241"/>
    </source>
</evidence>
<comment type="caution">
    <text evidence="4">The sequence shown here is derived from an EMBL/GenBank/DDBJ whole genome shotgun (WGS) entry which is preliminary data.</text>
</comment>
<dbReference type="InterPro" id="IPR026040">
    <property type="entry name" value="HyI-like"/>
</dbReference>
<feature type="domain" description="Xylose isomerase-like TIM barrel" evidence="3">
    <location>
        <begin position="21"/>
        <end position="253"/>
    </location>
</feature>
<accession>A0ABT8YL69</accession>
<dbReference type="GO" id="GO:0016853">
    <property type="term" value="F:isomerase activity"/>
    <property type="evidence" value="ECO:0007669"/>
    <property type="project" value="UniProtKB-KW"/>
</dbReference>
<protein>
    <submittedName>
        <fullName evidence="4">Hydroxypyruvate isomerase family protein</fullName>
    </submittedName>
</protein>
<dbReference type="InterPro" id="IPR013022">
    <property type="entry name" value="Xyl_isomerase-like_TIM-brl"/>
</dbReference>
<organism evidence="4 5">
    <name type="scientific">Rhizobium alvei</name>
    <dbReference type="NCBI Taxonomy" id="1132659"/>
    <lineage>
        <taxon>Bacteria</taxon>
        <taxon>Pseudomonadati</taxon>
        <taxon>Pseudomonadota</taxon>
        <taxon>Alphaproteobacteria</taxon>
        <taxon>Hyphomicrobiales</taxon>
        <taxon>Rhizobiaceae</taxon>
        <taxon>Rhizobium/Agrobacterium group</taxon>
        <taxon>Rhizobium</taxon>
    </lineage>
</organism>
<keyword evidence="5" id="KW-1185">Reference proteome</keyword>
<dbReference type="PANTHER" id="PTHR43489:SF6">
    <property type="entry name" value="HYDROXYPYRUVATE ISOMERASE-RELATED"/>
    <property type="match status" value="1"/>
</dbReference>
<dbReference type="PIRSF" id="PIRSF006241">
    <property type="entry name" value="HyI"/>
    <property type="match status" value="1"/>
</dbReference>
<gene>
    <name evidence="4" type="ORF">Q4481_10940</name>
</gene>
<proteinExistence type="inferred from homology"/>